<name>A0A6J7UQB1_9ZZZZ</name>
<dbReference type="PANTHER" id="PTHR43764:SF1">
    <property type="entry name" value="MOLYBDOPTERIN MOLYBDOTRANSFERASE"/>
    <property type="match status" value="1"/>
</dbReference>
<dbReference type="SUPFAM" id="SSF53218">
    <property type="entry name" value="Molybdenum cofactor biosynthesis proteins"/>
    <property type="match status" value="1"/>
</dbReference>
<evidence type="ECO:0000313" key="5">
    <source>
        <dbReference type="EMBL" id="CAB4766455.1"/>
    </source>
</evidence>
<dbReference type="InterPro" id="IPR036425">
    <property type="entry name" value="MoaB/Mog-like_dom_sf"/>
</dbReference>
<comment type="pathway">
    <text evidence="1">Cofactor biosynthesis; molybdopterin biosynthesis.</text>
</comment>
<dbReference type="PANTHER" id="PTHR43764">
    <property type="entry name" value="MOLYBDENUM COFACTOR BIOSYNTHESIS"/>
    <property type="match status" value="1"/>
</dbReference>
<dbReference type="InterPro" id="IPR051920">
    <property type="entry name" value="MPT_Adenylyltrnsfr/MoaC-Rel"/>
</dbReference>
<evidence type="ECO:0000256" key="2">
    <source>
        <dbReference type="ARBA" id="ARBA00023150"/>
    </source>
</evidence>
<dbReference type="InterPro" id="IPR001453">
    <property type="entry name" value="MoaB/Mog_dom"/>
</dbReference>
<dbReference type="AlphaFoldDB" id="A0A6J7UQB1"/>
<organism evidence="6">
    <name type="scientific">freshwater metagenome</name>
    <dbReference type="NCBI Taxonomy" id="449393"/>
    <lineage>
        <taxon>unclassified sequences</taxon>
        <taxon>metagenomes</taxon>
        <taxon>ecological metagenomes</taxon>
    </lineage>
</organism>
<keyword evidence="2" id="KW-0501">Molybdenum cofactor biosynthesis</keyword>
<dbReference type="Pfam" id="PF00994">
    <property type="entry name" value="MoCF_biosynth"/>
    <property type="match status" value="1"/>
</dbReference>
<dbReference type="Gene3D" id="3.40.980.10">
    <property type="entry name" value="MoaB/Mog-like domain"/>
    <property type="match status" value="1"/>
</dbReference>
<proteinExistence type="predicted"/>
<evidence type="ECO:0000256" key="1">
    <source>
        <dbReference type="ARBA" id="ARBA00005046"/>
    </source>
</evidence>
<evidence type="ECO:0000313" key="6">
    <source>
        <dbReference type="EMBL" id="CAB5068624.1"/>
    </source>
</evidence>
<reference evidence="6" key="1">
    <citation type="submission" date="2020-05" db="EMBL/GenBank/DDBJ databases">
        <authorList>
            <person name="Chiriac C."/>
            <person name="Salcher M."/>
            <person name="Ghai R."/>
            <person name="Kavagutti S V."/>
        </authorList>
    </citation>
    <scope>NUCLEOTIDE SEQUENCE</scope>
</reference>
<feature type="domain" description="MoaB/Mog" evidence="3">
    <location>
        <begin position="14"/>
        <end position="153"/>
    </location>
</feature>
<evidence type="ECO:0000313" key="4">
    <source>
        <dbReference type="EMBL" id="CAB4731834.1"/>
    </source>
</evidence>
<dbReference type="EMBL" id="CAEZYY010000039">
    <property type="protein sequence ID" value="CAB4766455.1"/>
    <property type="molecule type" value="Genomic_DNA"/>
</dbReference>
<dbReference type="GO" id="GO:0006777">
    <property type="term" value="P:Mo-molybdopterin cofactor biosynthetic process"/>
    <property type="evidence" value="ECO:0007669"/>
    <property type="project" value="UniProtKB-KW"/>
</dbReference>
<dbReference type="NCBIfam" id="TIGR00177">
    <property type="entry name" value="molyb_syn"/>
    <property type="match status" value="1"/>
</dbReference>
<dbReference type="EMBL" id="CAFBQP010000150">
    <property type="protein sequence ID" value="CAB5068624.1"/>
    <property type="molecule type" value="Genomic_DNA"/>
</dbReference>
<dbReference type="SMART" id="SM00852">
    <property type="entry name" value="MoCF_biosynth"/>
    <property type="match status" value="1"/>
</dbReference>
<dbReference type="CDD" id="cd00886">
    <property type="entry name" value="MogA_MoaB"/>
    <property type="match status" value="1"/>
</dbReference>
<accession>A0A6J7UQB1</accession>
<gene>
    <name evidence="4" type="ORF">UFOPK2602_02382</name>
    <name evidence="5" type="ORF">UFOPK2806_02138</name>
    <name evidence="6" type="ORF">UFOPK4306_02457</name>
</gene>
<dbReference type="EMBL" id="CAEZXX010000250">
    <property type="protein sequence ID" value="CAB4731834.1"/>
    <property type="molecule type" value="Genomic_DNA"/>
</dbReference>
<sequence>MNAAGQHTESLFAKVLTVSDGVVAGSRVDASGEALATQLEAAGFDVVERGLTADGAENVATAMRRMSAGFSGLLVSTGGTGFAPRDLTPEGTRMMIEREAPGIAEACRLVNPLGRLSRGIAGIAGKCIIVNLPGSPKGCVEQLAAVLDVLPHAIRLLADTPTSH</sequence>
<protein>
    <submittedName>
        <fullName evidence="6">Unannotated protein</fullName>
    </submittedName>
</protein>
<evidence type="ECO:0000259" key="3">
    <source>
        <dbReference type="SMART" id="SM00852"/>
    </source>
</evidence>